<evidence type="ECO:0000256" key="2">
    <source>
        <dbReference type="PROSITE-ProRule" id="PRU00192"/>
    </source>
</evidence>
<sequence>MAHVIKPVRARVAEDCLALGVPGSQEPRQRVRKGSLVRLTHEYKTAYYGRLEQDGSPVWLEKDVLSFHKKASKGGGDQEEEEKDQEEEAKHGTLDPGVAEEKHKGAKSAKDKPRLPPGFSVASVSTPAHALYPFDPASQKVPSGLELQVGDKVIVLGHQQAWYFGKNARTAASGIFPKSFVQVDEDGTSKHAEKTPKQEAKRVTKTKPSHRNVTTASEDNSRQAAHPSSPGNHSKHANRSLPYGRHAKTHDSALDDEDGLHVDASDKSLEKHSQQTTHRRRRSSASSASSSASSQLHASARPPMAKHHHHRASASAVTSTPALSEEALALIAKLREEIPVTNELTKEVFDHIRRHCSRSFALLVLQEFERRSKEQEATTKAAAAAVREEADRDIRFLLDEVDRLSAGHAPDEVEALRADNDDKARQIAAFEQKVKELQAKIAALENEEWLRNELAVLKQDGADDAADDTDA</sequence>
<evidence type="ECO:0000256" key="3">
    <source>
        <dbReference type="SAM" id="Coils"/>
    </source>
</evidence>
<feature type="compositionally biased region" description="Low complexity" evidence="4">
    <location>
        <begin position="284"/>
        <end position="301"/>
    </location>
</feature>
<feature type="region of interest" description="Disordered" evidence="4">
    <location>
        <begin position="186"/>
        <end position="320"/>
    </location>
</feature>
<name>A0A2R5GHG9_9STRA</name>
<feature type="compositionally biased region" description="Acidic residues" evidence="4">
    <location>
        <begin position="77"/>
        <end position="87"/>
    </location>
</feature>
<protein>
    <submittedName>
        <fullName evidence="6">Sorbin and SH3 domain-containing protein 2</fullName>
    </submittedName>
</protein>
<dbReference type="InParanoid" id="A0A2R5GHG9"/>
<feature type="compositionally biased region" description="Basic and acidic residues" evidence="4">
    <location>
        <begin position="187"/>
        <end position="202"/>
    </location>
</feature>
<dbReference type="InterPro" id="IPR036028">
    <property type="entry name" value="SH3-like_dom_sf"/>
</dbReference>
<evidence type="ECO:0000313" key="6">
    <source>
        <dbReference type="EMBL" id="GBG27324.1"/>
    </source>
</evidence>
<comment type="caution">
    <text evidence="6">The sequence shown here is derived from an EMBL/GenBank/DDBJ whole genome shotgun (WGS) entry which is preliminary data.</text>
</comment>
<keyword evidence="1 2" id="KW-0728">SH3 domain</keyword>
<accession>A0A2R5GHG9</accession>
<evidence type="ECO:0000256" key="1">
    <source>
        <dbReference type="ARBA" id="ARBA00022443"/>
    </source>
</evidence>
<feature type="compositionally biased region" description="Basic and acidic residues" evidence="4">
    <location>
        <begin position="88"/>
        <end position="114"/>
    </location>
</feature>
<feature type="coiled-coil region" evidence="3">
    <location>
        <begin position="413"/>
        <end position="447"/>
    </location>
</feature>
<feature type="domain" description="SH3" evidence="5">
    <location>
        <begin position="123"/>
        <end position="186"/>
    </location>
</feature>
<evidence type="ECO:0000313" key="7">
    <source>
        <dbReference type="Proteomes" id="UP000241890"/>
    </source>
</evidence>
<evidence type="ECO:0000259" key="5">
    <source>
        <dbReference type="PROSITE" id="PS50002"/>
    </source>
</evidence>
<organism evidence="6 7">
    <name type="scientific">Hondaea fermentalgiana</name>
    <dbReference type="NCBI Taxonomy" id="2315210"/>
    <lineage>
        <taxon>Eukaryota</taxon>
        <taxon>Sar</taxon>
        <taxon>Stramenopiles</taxon>
        <taxon>Bigyra</taxon>
        <taxon>Labyrinthulomycetes</taxon>
        <taxon>Thraustochytrida</taxon>
        <taxon>Thraustochytriidae</taxon>
        <taxon>Hondaea</taxon>
    </lineage>
</organism>
<dbReference type="AlphaFoldDB" id="A0A2R5GHG9"/>
<reference evidence="6 7" key="1">
    <citation type="submission" date="2017-12" db="EMBL/GenBank/DDBJ databases">
        <title>Sequencing, de novo assembly and annotation of complete genome of a new Thraustochytrid species, strain FCC1311.</title>
        <authorList>
            <person name="Sedici K."/>
            <person name="Godart F."/>
            <person name="Aiese Cigliano R."/>
            <person name="Sanseverino W."/>
            <person name="Barakat M."/>
            <person name="Ortet P."/>
            <person name="Marechal E."/>
            <person name="Cagnac O."/>
            <person name="Amato A."/>
        </authorList>
    </citation>
    <scope>NUCLEOTIDE SEQUENCE [LARGE SCALE GENOMIC DNA]</scope>
</reference>
<gene>
    <name evidence="6" type="ORF">FCC1311_035462</name>
</gene>
<dbReference type="Proteomes" id="UP000241890">
    <property type="component" value="Unassembled WGS sequence"/>
</dbReference>
<dbReference type="SMART" id="SM00326">
    <property type="entry name" value="SH3"/>
    <property type="match status" value="1"/>
</dbReference>
<dbReference type="InterPro" id="IPR001452">
    <property type="entry name" value="SH3_domain"/>
</dbReference>
<feature type="compositionally biased region" description="Basic and acidic residues" evidence="4">
    <location>
        <begin position="249"/>
        <end position="273"/>
    </location>
</feature>
<evidence type="ECO:0000256" key="4">
    <source>
        <dbReference type="SAM" id="MobiDB-lite"/>
    </source>
</evidence>
<feature type="region of interest" description="Disordered" evidence="4">
    <location>
        <begin position="69"/>
        <end position="121"/>
    </location>
</feature>
<proteinExistence type="predicted"/>
<dbReference type="Pfam" id="PF00018">
    <property type="entry name" value="SH3_1"/>
    <property type="match status" value="1"/>
</dbReference>
<dbReference type="EMBL" id="BEYU01000029">
    <property type="protein sequence ID" value="GBG27324.1"/>
    <property type="molecule type" value="Genomic_DNA"/>
</dbReference>
<dbReference type="PROSITE" id="PS50002">
    <property type="entry name" value="SH3"/>
    <property type="match status" value="1"/>
</dbReference>
<dbReference type="SUPFAM" id="SSF50044">
    <property type="entry name" value="SH3-domain"/>
    <property type="match status" value="1"/>
</dbReference>
<keyword evidence="7" id="KW-1185">Reference proteome</keyword>
<keyword evidence="3" id="KW-0175">Coiled coil</keyword>
<dbReference type="OrthoDB" id="6250593at2759"/>
<dbReference type="Gene3D" id="2.30.30.40">
    <property type="entry name" value="SH3 Domains"/>
    <property type="match status" value="1"/>
</dbReference>